<dbReference type="Proteomes" id="UP001303046">
    <property type="component" value="Unassembled WGS sequence"/>
</dbReference>
<keyword evidence="3" id="KW-1185">Reference proteome</keyword>
<evidence type="ECO:0000313" key="2">
    <source>
        <dbReference type="EMBL" id="KAK6749284.1"/>
    </source>
</evidence>
<keyword evidence="1" id="KW-0812">Transmembrane</keyword>
<sequence length="70" mass="7860">MPAVANNTSSLPPTTSPLSWVPLPFLVIFFSIVFIFAFVILVPLFPCRLSGPFCDCRLFSSFFTNKYSHI</sequence>
<name>A0ABR1DFL8_NECAM</name>
<gene>
    <name evidence="2" type="primary">Necator_chrIV.g15010</name>
    <name evidence="2" type="ORF">RB195_001715</name>
</gene>
<organism evidence="2 3">
    <name type="scientific">Necator americanus</name>
    <name type="common">Human hookworm</name>
    <dbReference type="NCBI Taxonomy" id="51031"/>
    <lineage>
        <taxon>Eukaryota</taxon>
        <taxon>Metazoa</taxon>
        <taxon>Ecdysozoa</taxon>
        <taxon>Nematoda</taxon>
        <taxon>Chromadorea</taxon>
        <taxon>Rhabditida</taxon>
        <taxon>Rhabditina</taxon>
        <taxon>Rhabditomorpha</taxon>
        <taxon>Strongyloidea</taxon>
        <taxon>Ancylostomatidae</taxon>
        <taxon>Bunostominae</taxon>
        <taxon>Necator</taxon>
    </lineage>
</organism>
<reference evidence="2 3" key="1">
    <citation type="submission" date="2023-08" db="EMBL/GenBank/DDBJ databases">
        <title>A Necator americanus chromosomal reference genome.</title>
        <authorList>
            <person name="Ilik V."/>
            <person name="Petrzelkova K.J."/>
            <person name="Pardy F."/>
            <person name="Fuh T."/>
            <person name="Niatou-Singa F.S."/>
            <person name="Gouil Q."/>
            <person name="Baker L."/>
            <person name="Ritchie M.E."/>
            <person name="Jex A.R."/>
            <person name="Gazzola D."/>
            <person name="Li H."/>
            <person name="Toshio Fujiwara R."/>
            <person name="Zhan B."/>
            <person name="Aroian R.V."/>
            <person name="Pafco B."/>
            <person name="Schwarz E.M."/>
        </authorList>
    </citation>
    <scope>NUCLEOTIDE SEQUENCE [LARGE SCALE GENOMIC DNA]</scope>
    <source>
        <strain evidence="2 3">Aroian</strain>
        <tissue evidence="2">Whole animal</tissue>
    </source>
</reference>
<evidence type="ECO:0000256" key="1">
    <source>
        <dbReference type="SAM" id="Phobius"/>
    </source>
</evidence>
<protein>
    <recommendedName>
        <fullName evidence="4">Transmembrane protein</fullName>
    </recommendedName>
</protein>
<proteinExistence type="predicted"/>
<comment type="caution">
    <text evidence="2">The sequence shown here is derived from an EMBL/GenBank/DDBJ whole genome shotgun (WGS) entry which is preliminary data.</text>
</comment>
<keyword evidence="1" id="KW-1133">Transmembrane helix</keyword>
<accession>A0ABR1DFL8</accession>
<feature type="transmembrane region" description="Helical" evidence="1">
    <location>
        <begin position="20"/>
        <end position="42"/>
    </location>
</feature>
<keyword evidence="1" id="KW-0472">Membrane</keyword>
<evidence type="ECO:0000313" key="3">
    <source>
        <dbReference type="Proteomes" id="UP001303046"/>
    </source>
</evidence>
<dbReference type="EMBL" id="JAVFWL010000004">
    <property type="protein sequence ID" value="KAK6749284.1"/>
    <property type="molecule type" value="Genomic_DNA"/>
</dbReference>
<evidence type="ECO:0008006" key="4">
    <source>
        <dbReference type="Google" id="ProtNLM"/>
    </source>
</evidence>